<evidence type="ECO:0000313" key="2">
    <source>
        <dbReference type="EMBL" id="EAR82513.2"/>
    </source>
</evidence>
<dbReference type="HOGENOM" id="CLU_570498_0_0_1"/>
<feature type="compositionally biased region" description="Basic and acidic residues" evidence="1">
    <location>
        <begin position="22"/>
        <end position="34"/>
    </location>
</feature>
<evidence type="ECO:0000313" key="3">
    <source>
        <dbReference type="Proteomes" id="UP000009168"/>
    </source>
</evidence>
<dbReference type="KEGG" id="tet:TTHERM_01123960"/>
<name>Q22B42_TETTS</name>
<sequence length="400" mass="46763">MGSTQSAQDADANPREIRRRASRTERNKSFSHQADRNKTLITDSILKDILTSIKKLINDQPISLNYIIQDIESKLNEESIRSILVSLLMKQGLKQFQSDPSLDTNSQNESIVQDVIQQTMVDLFLMPFFASFESKSSNIRSLDSQEAKQLLLDQLKNDVQNFKNFCYEFFAIIIKKINLKINKELIKQIIQDTIFRPSSIDDDIKAQQRAKQFIHQYYQSYELYYSYQEQQLENYIPILELAETQKLESFKQTLVQNKLFSECLKKMKKIFQKPQSSNFMAITEQIYSIAQKFNNSIYQIDKNIFGDGADSRQILNINFISMFNTPGFYTSCIFIQDNYENLIQPLHRHLITTLCISFEHILYYIREQADNNQMNMQTQASLGEINQCQSIYNAKQFTIS</sequence>
<dbReference type="RefSeq" id="XP_001030176.2">
    <property type="nucleotide sequence ID" value="XM_001030176.2"/>
</dbReference>
<organism evidence="2 3">
    <name type="scientific">Tetrahymena thermophila (strain SB210)</name>
    <dbReference type="NCBI Taxonomy" id="312017"/>
    <lineage>
        <taxon>Eukaryota</taxon>
        <taxon>Sar</taxon>
        <taxon>Alveolata</taxon>
        <taxon>Ciliophora</taxon>
        <taxon>Intramacronucleata</taxon>
        <taxon>Oligohymenophorea</taxon>
        <taxon>Hymenostomatida</taxon>
        <taxon>Tetrahymenina</taxon>
        <taxon>Tetrahymenidae</taxon>
        <taxon>Tetrahymena</taxon>
    </lineage>
</organism>
<gene>
    <name evidence="2" type="ORF">TTHERM_01123960</name>
</gene>
<feature type="region of interest" description="Disordered" evidence="1">
    <location>
        <begin position="1"/>
        <end position="34"/>
    </location>
</feature>
<reference evidence="3" key="1">
    <citation type="journal article" date="2006" name="PLoS Biol.">
        <title>Macronuclear genome sequence of the ciliate Tetrahymena thermophila, a model eukaryote.</title>
        <authorList>
            <person name="Eisen J.A."/>
            <person name="Coyne R.S."/>
            <person name="Wu M."/>
            <person name="Wu D."/>
            <person name="Thiagarajan M."/>
            <person name="Wortman J.R."/>
            <person name="Badger J.H."/>
            <person name="Ren Q."/>
            <person name="Amedeo P."/>
            <person name="Jones K.M."/>
            <person name="Tallon L.J."/>
            <person name="Delcher A.L."/>
            <person name="Salzberg S.L."/>
            <person name="Silva J.C."/>
            <person name="Haas B.J."/>
            <person name="Majoros W.H."/>
            <person name="Farzad M."/>
            <person name="Carlton J.M."/>
            <person name="Smith R.K. Jr."/>
            <person name="Garg J."/>
            <person name="Pearlman R.E."/>
            <person name="Karrer K.M."/>
            <person name="Sun L."/>
            <person name="Manning G."/>
            <person name="Elde N.C."/>
            <person name="Turkewitz A.P."/>
            <person name="Asai D.J."/>
            <person name="Wilkes D.E."/>
            <person name="Wang Y."/>
            <person name="Cai H."/>
            <person name="Collins K."/>
            <person name="Stewart B.A."/>
            <person name="Lee S.R."/>
            <person name="Wilamowska K."/>
            <person name="Weinberg Z."/>
            <person name="Ruzzo W.L."/>
            <person name="Wloga D."/>
            <person name="Gaertig J."/>
            <person name="Frankel J."/>
            <person name="Tsao C.-C."/>
            <person name="Gorovsky M.A."/>
            <person name="Keeling P.J."/>
            <person name="Waller R.F."/>
            <person name="Patron N.J."/>
            <person name="Cherry J.M."/>
            <person name="Stover N.A."/>
            <person name="Krieger C.J."/>
            <person name="del Toro C."/>
            <person name="Ryder H.F."/>
            <person name="Williamson S.C."/>
            <person name="Barbeau R.A."/>
            <person name="Hamilton E.P."/>
            <person name="Orias E."/>
        </authorList>
    </citation>
    <scope>NUCLEOTIDE SEQUENCE [LARGE SCALE GENOMIC DNA]</scope>
    <source>
        <strain evidence="3">SB210</strain>
    </source>
</reference>
<accession>Q22B42</accession>
<keyword evidence="3" id="KW-1185">Reference proteome</keyword>
<proteinExistence type="predicted"/>
<dbReference type="AlphaFoldDB" id="Q22B42"/>
<dbReference type="Proteomes" id="UP000009168">
    <property type="component" value="Unassembled WGS sequence"/>
</dbReference>
<evidence type="ECO:0000256" key="1">
    <source>
        <dbReference type="SAM" id="MobiDB-lite"/>
    </source>
</evidence>
<dbReference type="InParanoid" id="Q22B42"/>
<dbReference type="GeneID" id="7830524"/>
<protein>
    <submittedName>
        <fullName evidence="2">Uncharacterized protein</fullName>
    </submittedName>
</protein>
<dbReference type="EMBL" id="GG662311">
    <property type="protein sequence ID" value="EAR82513.2"/>
    <property type="molecule type" value="Genomic_DNA"/>
</dbReference>